<name>A0ABM8PIK6_9HYPH</name>
<feature type="domain" description="Tyrosine-protein kinase G-rich" evidence="10">
    <location>
        <begin position="443"/>
        <end position="519"/>
    </location>
</feature>
<gene>
    <name evidence="11" type="ORF">RHAB21_01962</name>
</gene>
<dbReference type="InterPro" id="IPR032807">
    <property type="entry name" value="GNVR"/>
</dbReference>
<evidence type="ECO:0000256" key="3">
    <source>
        <dbReference type="ARBA" id="ARBA00022692"/>
    </source>
</evidence>
<dbReference type="InterPro" id="IPR050445">
    <property type="entry name" value="Bact_polysacc_biosynth/exp"/>
</dbReference>
<evidence type="ECO:0000313" key="11">
    <source>
        <dbReference type="EMBL" id="CAD7032153.1"/>
    </source>
</evidence>
<comment type="caution">
    <text evidence="11">The sequence shown here is derived from an EMBL/GenBank/DDBJ whole genome shotgun (WGS) entry which is preliminary data.</text>
</comment>
<feature type="compositionally biased region" description="Basic and acidic residues" evidence="7">
    <location>
        <begin position="1"/>
        <end position="11"/>
    </location>
</feature>
<keyword evidence="5 8" id="KW-0472">Membrane</keyword>
<dbReference type="PANTHER" id="PTHR32309">
    <property type="entry name" value="TYROSINE-PROTEIN KINASE"/>
    <property type="match status" value="1"/>
</dbReference>
<evidence type="ECO:0000259" key="10">
    <source>
        <dbReference type="Pfam" id="PF13807"/>
    </source>
</evidence>
<feature type="transmembrane region" description="Helical" evidence="8">
    <location>
        <begin position="500"/>
        <end position="527"/>
    </location>
</feature>
<keyword evidence="4 8" id="KW-1133">Transmembrane helix</keyword>
<evidence type="ECO:0000256" key="2">
    <source>
        <dbReference type="ARBA" id="ARBA00022475"/>
    </source>
</evidence>
<feature type="coiled-coil region" evidence="6">
    <location>
        <begin position="271"/>
        <end position="341"/>
    </location>
</feature>
<comment type="subcellular location">
    <subcellularLocation>
        <location evidence="1">Cell membrane</location>
        <topology evidence="1">Multi-pass membrane protein</topology>
    </subcellularLocation>
</comment>
<organism evidence="11 12">
    <name type="scientific">Pseudorhizobium halotolerans</name>
    <dbReference type="NCBI Taxonomy" id="1233081"/>
    <lineage>
        <taxon>Bacteria</taxon>
        <taxon>Pseudomonadati</taxon>
        <taxon>Pseudomonadota</taxon>
        <taxon>Alphaproteobacteria</taxon>
        <taxon>Hyphomicrobiales</taxon>
        <taxon>Rhizobiaceae</taxon>
        <taxon>Rhizobium/Agrobacterium group</taxon>
        <taxon>Pseudorhizobium</taxon>
    </lineage>
</organism>
<feature type="compositionally biased region" description="Basic and acidic residues" evidence="7">
    <location>
        <begin position="31"/>
        <end position="43"/>
    </location>
</feature>
<accession>A0ABM8PIK6</accession>
<evidence type="ECO:0000256" key="4">
    <source>
        <dbReference type="ARBA" id="ARBA00022989"/>
    </source>
</evidence>
<reference evidence="11 12" key="1">
    <citation type="submission" date="2020-11" db="EMBL/GenBank/DDBJ databases">
        <authorList>
            <person name="Lassalle F."/>
        </authorList>
    </citation>
    <scope>NUCLEOTIDE SEQUENCE [LARGE SCALE GENOMIC DNA]</scope>
    <source>
        <strain evidence="11 12">AB21</strain>
    </source>
</reference>
<dbReference type="PANTHER" id="PTHR32309:SF13">
    <property type="entry name" value="FERRIC ENTEROBACTIN TRANSPORT PROTEIN FEPE"/>
    <property type="match status" value="1"/>
</dbReference>
<proteinExistence type="predicted"/>
<feature type="transmembrane region" description="Helical" evidence="8">
    <location>
        <begin position="100"/>
        <end position="119"/>
    </location>
</feature>
<dbReference type="Pfam" id="PF02706">
    <property type="entry name" value="Wzz"/>
    <property type="match status" value="1"/>
</dbReference>
<evidence type="ECO:0000259" key="9">
    <source>
        <dbReference type="Pfam" id="PF02706"/>
    </source>
</evidence>
<dbReference type="RefSeq" id="WP_142587375.1">
    <property type="nucleotide sequence ID" value="NZ_CABFWE030000005.1"/>
</dbReference>
<evidence type="ECO:0000256" key="5">
    <source>
        <dbReference type="ARBA" id="ARBA00023136"/>
    </source>
</evidence>
<feature type="domain" description="Polysaccharide chain length determinant N-terminal" evidence="9">
    <location>
        <begin position="92"/>
        <end position="179"/>
    </location>
</feature>
<feature type="region of interest" description="Disordered" evidence="7">
    <location>
        <begin position="1"/>
        <end position="71"/>
    </location>
</feature>
<keyword evidence="6" id="KW-0175">Coiled coil</keyword>
<dbReference type="Pfam" id="PF13807">
    <property type="entry name" value="GNVR"/>
    <property type="match status" value="1"/>
</dbReference>
<keyword evidence="2" id="KW-1003">Cell membrane</keyword>
<evidence type="ECO:0000256" key="1">
    <source>
        <dbReference type="ARBA" id="ARBA00004651"/>
    </source>
</evidence>
<dbReference type="Proteomes" id="UP000601041">
    <property type="component" value="Unassembled WGS sequence"/>
</dbReference>
<keyword evidence="12" id="KW-1185">Reference proteome</keyword>
<sequence>MYRPKEPETRQPDAGQASPGRSPASLLDLIGHPRTEQGAETYRRLAVPETRGNTPEIDNATEEQAPDSRRASIQNRLNAQLRGLRELGPADILLWLQQRLLLVIVATILGICAAVAYGLTATPRYTVYTDLIIDPQNLNVVSDDVFASNPQREAQLLEVESRLRVLTSRNVLRQVISDLDLTEDPEFVKPGLLEPLFRIFSPATSLQDRELGVLRQLSERVDARREERSFVVVLSVWSEEPDKAVRLSESIVRAFEAELFESAATSAGRIAAGLNERLDELRAAVTAAEEKVEAFRRENDLQATAGELANSRISSLVDTQVVEAQQRLIQADARYAQMQAAVANGQAATAAVFESPAMTTLRGSYNVLRQQIGSMERTYGSRHPRLIALRSEEAALENAITDEARRILQSARTDTEQAKAALEELRSTAEDGRTTVYGNNDAQVRLRELEREARAKATVYETFLARTTQITERQQIDTTNVRVISPAVPPKSKSWPPRTIIMAAGGAAAGAALGIILALGLGLWGHLWRASSGLGRRFA</sequence>
<evidence type="ECO:0000313" key="12">
    <source>
        <dbReference type="Proteomes" id="UP000601041"/>
    </source>
</evidence>
<evidence type="ECO:0000256" key="8">
    <source>
        <dbReference type="SAM" id="Phobius"/>
    </source>
</evidence>
<evidence type="ECO:0000256" key="7">
    <source>
        <dbReference type="SAM" id="MobiDB-lite"/>
    </source>
</evidence>
<feature type="coiled-coil region" evidence="6">
    <location>
        <begin position="408"/>
        <end position="459"/>
    </location>
</feature>
<dbReference type="EMBL" id="CABFWE030000005">
    <property type="protein sequence ID" value="CAD7032153.1"/>
    <property type="molecule type" value="Genomic_DNA"/>
</dbReference>
<keyword evidence="3 8" id="KW-0812">Transmembrane</keyword>
<protein>
    <submittedName>
        <fullName evidence="11">Cell shape-determining protein</fullName>
    </submittedName>
</protein>
<evidence type="ECO:0000256" key="6">
    <source>
        <dbReference type="SAM" id="Coils"/>
    </source>
</evidence>
<dbReference type="InterPro" id="IPR003856">
    <property type="entry name" value="LPS_length_determ_N"/>
</dbReference>